<sequence length="111" mass="12200">MLARISLLCSALLLVSGCTTPMNTLEPSAQPVHLRLDSQFNAEDCQWLGEVTGSEGHWYSYLFFPNDVLIRGALNDMKNQASELGGNTVYMTNPQDFATSFTVMGNAYTCP</sequence>
<evidence type="ECO:0000313" key="3">
    <source>
        <dbReference type="Proteomes" id="UP000297753"/>
    </source>
</evidence>
<evidence type="ECO:0000313" key="2">
    <source>
        <dbReference type="EMBL" id="TFH91886.1"/>
    </source>
</evidence>
<gene>
    <name evidence="2" type="ORF">ELS82_09140</name>
</gene>
<dbReference type="Pfam" id="PF13698">
    <property type="entry name" value="DUF4156"/>
    <property type="match status" value="1"/>
</dbReference>
<organism evidence="2 3">
    <name type="scientific">Vibrio ouci</name>
    <dbReference type="NCBI Taxonomy" id="2499078"/>
    <lineage>
        <taxon>Bacteria</taxon>
        <taxon>Pseudomonadati</taxon>
        <taxon>Pseudomonadota</taxon>
        <taxon>Gammaproteobacteria</taxon>
        <taxon>Vibrionales</taxon>
        <taxon>Vibrionaceae</taxon>
        <taxon>Vibrio</taxon>
    </lineage>
</organism>
<feature type="signal peptide" evidence="1">
    <location>
        <begin position="1"/>
        <end position="21"/>
    </location>
</feature>
<dbReference type="InterPro" id="IPR025294">
    <property type="entry name" value="DUF4156"/>
</dbReference>
<dbReference type="OrthoDB" id="6265533at2"/>
<protein>
    <submittedName>
        <fullName evidence="2">DUF4156 domain-containing protein</fullName>
    </submittedName>
</protein>
<keyword evidence="1" id="KW-0732">Signal</keyword>
<feature type="chain" id="PRO_5021194765" evidence="1">
    <location>
        <begin position="22"/>
        <end position="111"/>
    </location>
</feature>
<dbReference type="EMBL" id="SATR01000011">
    <property type="protein sequence ID" value="TFH91886.1"/>
    <property type="molecule type" value="Genomic_DNA"/>
</dbReference>
<reference evidence="2 3" key="1">
    <citation type="submission" date="2019-01" db="EMBL/GenBank/DDBJ databases">
        <title>Vibrio BEI176 sp. nov, a marine bacterium isolated from China: eastern marignal seas.</title>
        <authorList>
            <person name="Li B."/>
        </authorList>
    </citation>
    <scope>NUCLEOTIDE SEQUENCE [LARGE SCALE GENOMIC DNA]</scope>
    <source>
        <strain evidence="2 3">BEI176</strain>
    </source>
</reference>
<dbReference type="RefSeq" id="WP_134835217.1">
    <property type="nucleotide sequence ID" value="NZ_SATR01000011.1"/>
</dbReference>
<dbReference type="Proteomes" id="UP000297753">
    <property type="component" value="Unassembled WGS sequence"/>
</dbReference>
<comment type="caution">
    <text evidence="2">The sequence shown here is derived from an EMBL/GenBank/DDBJ whole genome shotgun (WGS) entry which is preliminary data.</text>
</comment>
<proteinExistence type="predicted"/>
<dbReference type="PROSITE" id="PS51257">
    <property type="entry name" value="PROKAR_LIPOPROTEIN"/>
    <property type="match status" value="1"/>
</dbReference>
<name>A0A4Y8WGT7_9VIBR</name>
<evidence type="ECO:0000256" key="1">
    <source>
        <dbReference type="SAM" id="SignalP"/>
    </source>
</evidence>
<accession>A0A4Y8WGT7</accession>
<dbReference type="AlphaFoldDB" id="A0A4Y8WGT7"/>
<keyword evidence="3" id="KW-1185">Reference proteome</keyword>